<dbReference type="InterPro" id="IPR004638">
    <property type="entry name" value="EmrB-like"/>
</dbReference>
<dbReference type="CDD" id="cd17503">
    <property type="entry name" value="MFS_LmrB_MDR_like"/>
    <property type="match status" value="1"/>
</dbReference>
<reference evidence="9" key="1">
    <citation type="submission" date="2015-12" db="EMBL/GenBank/DDBJ databases">
        <title>Complete genome sequences of two moderately thermophilic Paenibacillus species.</title>
        <authorList>
            <person name="Butler R.III."/>
            <person name="Wang J."/>
            <person name="Stark B.C."/>
            <person name="Pombert J.-F."/>
        </authorList>
    </citation>
    <scope>NUCLEOTIDE SEQUENCE [LARGE SCALE GENOMIC DNA]</scope>
    <source>
        <strain evidence="9">32O-Y</strain>
    </source>
</reference>
<evidence type="ECO:0000256" key="1">
    <source>
        <dbReference type="ARBA" id="ARBA00004651"/>
    </source>
</evidence>
<dbReference type="GO" id="GO:0022857">
    <property type="term" value="F:transmembrane transporter activity"/>
    <property type="evidence" value="ECO:0007669"/>
    <property type="project" value="InterPro"/>
</dbReference>
<dbReference type="STRING" id="162209.IJ22_16800"/>
<comment type="subcellular location">
    <subcellularLocation>
        <location evidence="1">Cell membrane</location>
        <topology evidence="1">Multi-pass membrane protein</topology>
    </subcellularLocation>
</comment>
<sequence length="525" mass="56957">MTTNTSEPSPDKEKGGIKQWIALFSIIFATFLEMLDHSVINVAIPKMTSLLNSTIDDMEWVVTGYTLATAVVIPLGGFLADRFGYKKILMISVSAFIMTSAMCGMAWNDTSLIVFRVLQGLGGGIIMPVGMAMLYQIMDRSKVPIAMGIWGISAMAAPSLGPTIGGYVVEHMHWSILFYINIPIGLLSLLIAFFLIKETPKQSHLKFDFPGIILSSIFFCSLLLIIKKGEAEGWTSLYIVTLIWISVSSFMLLLWVETGKKDPVINLRLFKNKDFTVSILISSLVFIAIQGGAYILPIWYQNVGGLTPSQTGVQLMPQAIATALMMPLVGALSNRIGVIPFGVTGLALLTFGTYKLHFITGDISNYELNVYLVIRGLGIGLCMMPIIAAGLNTMSNELMGSASSLSNILRSVSSSFGIALLGTFMSHRTTQYGAAITEQISETSPAFAVFQGHIVHNYMMLGADTAASQGGFLGVLGQTIQKEALVRGFTDTFFLLVILGAICIPLVFLMKNKSSREGGDDIMIH</sequence>
<evidence type="ECO:0000313" key="8">
    <source>
        <dbReference type="EMBL" id="ALS22054.1"/>
    </source>
</evidence>
<accession>A0A0U2VMV2</accession>
<dbReference type="OrthoDB" id="9816041at2"/>
<dbReference type="EMBL" id="CP013652">
    <property type="protein sequence ID" value="ALS22054.1"/>
    <property type="molecule type" value="Genomic_DNA"/>
</dbReference>
<evidence type="ECO:0000256" key="7">
    <source>
        <dbReference type="ARBA" id="ARBA00023136"/>
    </source>
</evidence>
<evidence type="ECO:0000256" key="2">
    <source>
        <dbReference type="ARBA" id="ARBA00008537"/>
    </source>
</evidence>
<dbReference type="PROSITE" id="PS50850">
    <property type="entry name" value="MFS"/>
    <property type="match status" value="1"/>
</dbReference>
<keyword evidence="9" id="KW-1185">Reference proteome</keyword>
<dbReference type="Pfam" id="PF07690">
    <property type="entry name" value="MFS_1"/>
    <property type="match status" value="1"/>
</dbReference>
<dbReference type="InterPro" id="IPR011701">
    <property type="entry name" value="MFS"/>
</dbReference>
<evidence type="ECO:0000256" key="3">
    <source>
        <dbReference type="ARBA" id="ARBA00022448"/>
    </source>
</evidence>
<comment type="similarity">
    <text evidence="2">Belongs to the major facilitator superfamily. EmrB family.</text>
</comment>
<keyword evidence="7" id="KW-0472">Membrane</keyword>
<name>A0A0U2VMV2_9BACL</name>
<dbReference type="InterPro" id="IPR036259">
    <property type="entry name" value="MFS_trans_sf"/>
</dbReference>
<evidence type="ECO:0000256" key="4">
    <source>
        <dbReference type="ARBA" id="ARBA00022475"/>
    </source>
</evidence>
<keyword evidence="6" id="KW-1133">Transmembrane helix</keyword>
<keyword evidence="3" id="KW-0813">Transport</keyword>
<dbReference type="PANTHER" id="PTHR42718:SF9">
    <property type="entry name" value="MAJOR FACILITATOR SUPERFAMILY MULTIDRUG TRANSPORTER MFSC"/>
    <property type="match status" value="1"/>
</dbReference>
<keyword evidence="5" id="KW-0812">Transmembrane</keyword>
<dbReference type="NCBIfam" id="TIGR00711">
    <property type="entry name" value="efflux_EmrB"/>
    <property type="match status" value="1"/>
</dbReference>
<dbReference type="KEGG" id="pnp:IJ22_16800"/>
<protein>
    <submittedName>
        <fullName evidence="8">MFS transporter</fullName>
    </submittedName>
</protein>
<dbReference type="AlphaFoldDB" id="A0A0U2VMV2"/>
<dbReference type="InterPro" id="IPR020846">
    <property type="entry name" value="MFS_dom"/>
</dbReference>
<dbReference type="Proteomes" id="UP000061660">
    <property type="component" value="Chromosome"/>
</dbReference>
<dbReference type="GO" id="GO:0005886">
    <property type="term" value="C:plasma membrane"/>
    <property type="evidence" value="ECO:0007669"/>
    <property type="project" value="UniProtKB-SubCell"/>
</dbReference>
<dbReference type="Gene3D" id="1.20.1720.10">
    <property type="entry name" value="Multidrug resistance protein D"/>
    <property type="match status" value="1"/>
</dbReference>
<evidence type="ECO:0000313" key="9">
    <source>
        <dbReference type="Proteomes" id="UP000061660"/>
    </source>
</evidence>
<dbReference type="RefSeq" id="WP_062408390.1">
    <property type="nucleotide sequence ID" value="NZ_CP013652.1"/>
</dbReference>
<gene>
    <name evidence="8" type="ORF">IJ22_16800</name>
</gene>
<dbReference type="PRINTS" id="PR01036">
    <property type="entry name" value="TCRTETB"/>
</dbReference>
<evidence type="ECO:0000256" key="6">
    <source>
        <dbReference type="ARBA" id="ARBA00022989"/>
    </source>
</evidence>
<dbReference type="SUPFAM" id="SSF103473">
    <property type="entry name" value="MFS general substrate transporter"/>
    <property type="match status" value="1"/>
</dbReference>
<dbReference type="PATRIC" id="fig|162209.4.peg.1779"/>
<keyword evidence="4" id="KW-1003">Cell membrane</keyword>
<dbReference type="Gene3D" id="1.20.1250.20">
    <property type="entry name" value="MFS general substrate transporter like domains"/>
    <property type="match status" value="1"/>
</dbReference>
<evidence type="ECO:0000256" key="5">
    <source>
        <dbReference type="ARBA" id="ARBA00022692"/>
    </source>
</evidence>
<reference evidence="8 9" key="2">
    <citation type="journal article" date="2016" name="Genome Announc.">
        <title>Complete Genome Sequences of Two Interactive Moderate Thermophiles, Paenibacillus napthalenovorans 32O-Y and Paenibacillus sp. 32O-W.</title>
        <authorList>
            <person name="Butler R.R.III."/>
            <person name="Wang J."/>
            <person name="Stark B.C."/>
            <person name="Pombert J.F."/>
        </authorList>
    </citation>
    <scope>NUCLEOTIDE SEQUENCE [LARGE SCALE GENOMIC DNA]</scope>
    <source>
        <strain evidence="8 9">32O-Y</strain>
    </source>
</reference>
<proteinExistence type="inferred from homology"/>
<dbReference type="PANTHER" id="PTHR42718">
    <property type="entry name" value="MAJOR FACILITATOR SUPERFAMILY MULTIDRUG TRANSPORTER MFSC"/>
    <property type="match status" value="1"/>
</dbReference>
<organism evidence="8 9">
    <name type="scientific">Paenibacillus naphthalenovorans</name>
    <dbReference type="NCBI Taxonomy" id="162209"/>
    <lineage>
        <taxon>Bacteria</taxon>
        <taxon>Bacillati</taxon>
        <taxon>Bacillota</taxon>
        <taxon>Bacilli</taxon>
        <taxon>Bacillales</taxon>
        <taxon>Paenibacillaceae</taxon>
        <taxon>Paenibacillus</taxon>
    </lineage>
</organism>